<keyword evidence="7 8" id="KW-0472">Membrane</keyword>
<evidence type="ECO:0000256" key="7">
    <source>
        <dbReference type="ARBA" id="ARBA00023136"/>
    </source>
</evidence>
<keyword evidence="4" id="KW-1003">Cell membrane</keyword>
<organism evidence="9 10">
    <name type="scientific">Aedoeadaptatus acetigenes</name>
    <dbReference type="NCBI Taxonomy" id="2981723"/>
    <lineage>
        <taxon>Bacteria</taxon>
        <taxon>Bacillati</taxon>
        <taxon>Bacillota</taxon>
        <taxon>Tissierellia</taxon>
        <taxon>Tissierellales</taxon>
        <taxon>Peptoniphilaceae</taxon>
        <taxon>Aedoeadaptatus</taxon>
    </lineage>
</organism>
<name>A0ABV1J6F2_9FIRM</name>
<dbReference type="InterPro" id="IPR002549">
    <property type="entry name" value="AI-2E-like"/>
</dbReference>
<comment type="caution">
    <text evidence="9">The sequence shown here is derived from an EMBL/GenBank/DDBJ whole genome shotgun (WGS) entry which is preliminary data.</text>
</comment>
<keyword evidence="3" id="KW-0813">Transport</keyword>
<feature type="transmembrane region" description="Helical" evidence="8">
    <location>
        <begin position="32"/>
        <end position="52"/>
    </location>
</feature>
<feature type="transmembrane region" description="Helical" evidence="8">
    <location>
        <begin position="239"/>
        <end position="258"/>
    </location>
</feature>
<evidence type="ECO:0000256" key="3">
    <source>
        <dbReference type="ARBA" id="ARBA00022448"/>
    </source>
</evidence>
<keyword evidence="6 8" id="KW-1133">Transmembrane helix</keyword>
<feature type="transmembrane region" description="Helical" evidence="8">
    <location>
        <begin position="304"/>
        <end position="328"/>
    </location>
</feature>
<sequence>MTKSKLNENLITVALIFLIILLFSTTRKFLSPVYNVIMSLIVPLILAIYIFYAFRPVRDKLTQWTKKPGLSAVLTFLLFIAITIGLFYVTFTMIYDQAASFFSDFDVKALASYSQSDFYKQINEYVPLGDYIAKFEAWLQGFAGDIPRLLGKGLSNIGAVGSLLLLMVLGLFYLLKDEDDAVKAIQYLARGKYYERIMDILGQIHRTLETYISGQILVACILGVLMFIGYTVIGLKYKLSLAAIALVFNFIPFIGPFLGAAPAVLVGLTMGGGMVMKVIVVSILVQQLEGNVITPNIMGNKLDIHPFVVIVAVMICANLFGVLGALIASPLYMCLKIIINGIRNERFDNKNQCAIPEEEGAES</sequence>
<feature type="transmembrane region" description="Helical" evidence="8">
    <location>
        <begin position="73"/>
        <end position="95"/>
    </location>
</feature>
<evidence type="ECO:0000256" key="4">
    <source>
        <dbReference type="ARBA" id="ARBA00022475"/>
    </source>
</evidence>
<dbReference type="PANTHER" id="PTHR21716:SF53">
    <property type="entry name" value="PERMEASE PERM-RELATED"/>
    <property type="match status" value="1"/>
</dbReference>
<evidence type="ECO:0000256" key="6">
    <source>
        <dbReference type="ARBA" id="ARBA00022989"/>
    </source>
</evidence>
<dbReference type="EMBL" id="JBBNPS010000008">
    <property type="protein sequence ID" value="MEQ3353468.1"/>
    <property type="molecule type" value="Genomic_DNA"/>
</dbReference>
<gene>
    <name evidence="9" type="ORF">AAA081_04025</name>
</gene>
<keyword evidence="10" id="KW-1185">Reference proteome</keyword>
<evidence type="ECO:0000313" key="9">
    <source>
        <dbReference type="EMBL" id="MEQ3353468.1"/>
    </source>
</evidence>
<evidence type="ECO:0000256" key="2">
    <source>
        <dbReference type="ARBA" id="ARBA00009773"/>
    </source>
</evidence>
<feature type="transmembrane region" description="Helical" evidence="8">
    <location>
        <begin position="9"/>
        <end position="26"/>
    </location>
</feature>
<feature type="transmembrane region" description="Helical" evidence="8">
    <location>
        <begin position="157"/>
        <end position="175"/>
    </location>
</feature>
<evidence type="ECO:0000256" key="5">
    <source>
        <dbReference type="ARBA" id="ARBA00022692"/>
    </source>
</evidence>
<evidence type="ECO:0000256" key="1">
    <source>
        <dbReference type="ARBA" id="ARBA00004651"/>
    </source>
</evidence>
<protein>
    <submittedName>
        <fullName evidence="9">AI-2E family transporter</fullName>
    </submittedName>
</protein>
<accession>A0ABV1J6F2</accession>
<comment type="subcellular location">
    <subcellularLocation>
        <location evidence="1">Cell membrane</location>
        <topology evidence="1">Multi-pass membrane protein</topology>
    </subcellularLocation>
</comment>
<reference evidence="9 10" key="1">
    <citation type="submission" date="2024-04" db="EMBL/GenBank/DDBJ databases">
        <title>Human intestinal bacterial collection.</title>
        <authorList>
            <person name="Pauvert C."/>
            <person name="Hitch T.C.A."/>
            <person name="Clavel T."/>
        </authorList>
    </citation>
    <scope>NUCLEOTIDE SEQUENCE [LARGE SCALE GENOMIC DNA]</scope>
    <source>
        <strain evidence="9 10">CLA-SR-H026</strain>
    </source>
</reference>
<evidence type="ECO:0000313" key="10">
    <source>
        <dbReference type="Proteomes" id="UP001481872"/>
    </source>
</evidence>
<feature type="transmembrane region" description="Helical" evidence="8">
    <location>
        <begin position="265"/>
        <end position="284"/>
    </location>
</feature>
<dbReference type="Pfam" id="PF01594">
    <property type="entry name" value="AI-2E_transport"/>
    <property type="match status" value="1"/>
</dbReference>
<comment type="similarity">
    <text evidence="2">Belongs to the autoinducer-2 exporter (AI-2E) (TC 2.A.86) family.</text>
</comment>
<proteinExistence type="inferred from homology"/>
<evidence type="ECO:0000256" key="8">
    <source>
        <dbReference type="SAM" id="Phobius"/>
    </source>
</evidence>
<keyword evidence="5 8" id="KW-0812">Transmembrane</keyword>
<dbReference type="RefSeq" id="WP_349053790.1">
    <property type="nucleotide sequence ID" value="NZ_JBBNPS010000008.1"/>
</dbReference>
<dbReference type="PANTHER" id="PTHR21716">
    <property type="entry name" value="TRANSMEMBRANE PROTEIN"/>
    <property type="match status" value="1"/>
</dbReference>
<dbReference type="Proteomes" id="UP001481872">
    <property type="component" value="Unassembled WGS sequence"/>
</dbReference>
<feature type="transmembrane region" description="Helical" evidence="8">
    <location>
        <begin position="211"/>
        <end position="233"/>
    </location>
</feature>